<evidence type="ECO:0000256" key="2">
    <source>
        <dbReference type="ARBA" id="ARBA00010735"/>
    </source>
</evidence>
<keyword evidence="3" id="KW-0813">Transport</keyword>
<comment type="similarity">
    <text evidence="2">Belongs to the AzlC family.</text>
</comment>
<protein>
    <submittedName>
        <fullName evidence="9">AzlC family ABC transporter permease</fullName>
    </submittedName>
</protein>
<keyword evidence="10" id="KW-1185">Reference proteome</keyword>
<reference evidence="9 10" key="1">
    <citation type="journal article" date="2017" name="Int. J. Syst. Evol. Microbiol.">
        <title>Desulfovibrio senegalensis sp. nov., a mesophilic sulfate reducer isolated from marine sediment.</title>
        <authorList>
            <person name="Thioye A."/>
            <person name="Gam Z.B.A."/>
            <person name="Mbengue M."/>
            <person name="Cayol J.L."/>
            <person name="Joseph-Bartoli M."/>
            <person name="Toure-Kane C."/>
            <person name="Labat M."/>
        </authorList>
    </citation>
    <scope>NUCLEOTIDE SEQUENCE [LARGE SCALE GENOMIC DNA]</scope>
    <source>
        <strain evidence="9 10">DSM 101509</strain>
    </source>
</reference>
<keyword evidence="6 8" id="KW-1133">Transmembrane helix</keyword>
<evidence type="ECO:0000256" key="3">
    <source>
        <dbReference type="ARBA" id="ARBA00022448"/>
    </source>
</evidence>
<dbReference type="InterPro" id="IPR011606">
    <property type="entry name" value="Brnchd-chn_aa_trnsp_permease"/>
</dbReference>
<proteinExistence type="inferred from homology"/>
<evidence type="ECO:0000313" key="10">
    <source>
        <dbReference type="Proteomes" id="UP000438699"/>
    </source>
</evidence>
<comment type="subcellular location">
    <subcellularLocation>
        <location evidence="1">Cell membrane</location>
        <topology evidence="1">Multi-pass membrane protein</topology>
    </subcellularLocation>
</comment>
<feature type="transmembrane region" description="Helical" evidence="8">
    <location>
        <begin position="49"/>
        <end position="68"/>
    </location>
</feature>
<dbReference type="GO" id="GO:0005886">
    <property type="term" value="C:plasma membrane"/>
    <property type="evidence" value="ECO:0007669"/>
    <property type="project" value="UniProtKB-SubCell"/>
</dbReference>
<dbReference type="Proteomes" id="UP000438699">
    <property type="component" value="Unassembled WGS sequence"/>
</dbReference>
<gene>
    <name evidence="9" type="ORF">F8A88_01910</name>
</gene>
<keyword evidence="7 8" id="KW-0472">Membrane</keyword>
<evidence type="ECO:0000256" key="1">
    <source>
        <dbReference type="ARBA" id="ARBA00004651"/>
    </source>
</evidence>
<dbReference type="GO" id="GO:1903785">
    <property type="term" value="P:L-valine transmembrane transport"/>
    <property type="evidence" value="ECO:0007669"/>
    <property type="project" value="TreeGrafter"/>
</dbReference>
<dbReference type="PANTHER" id="PTHR34979">
    <property type="entry name" value="INNER MEMBRANE PROTEIN YGAZ"/>
    <property type="match status" value="1"/>
</dbReference>
<feature type="transmembrane region" description="Helical" evidence="8">
    <location>
        <begin position="189"/>
        <end position="207"/>
    </location>
</feature>
<organism evidence="9 10">
    <name type="scientific">Pseudodesulfovibrio senegalensis</name>
    <dbReference type="NCBI Taxonomy" id="1721087"/>
    <lineage>
        <taxon>Bacteria</taxon>
        <taxon>Pseudomonadati</taxon>
        <taxon>Thermodesulfobacteriota</taxon>
        <taxon>Desulfovibrionia</taxon>
        <taxon>Desulfovibrionales</taxon>
        <taxon>Desulfovibrionaceae</taxon>
    </lineage>
</organism>
<feature type="transmembrane region" description="Helical" evidence="8">
    <location>
        <begin position="213"/>
        <end position="231"/>
    </location>
</feature>
<evidence type="ECO:0000313" key="9">
    <source>
        <dbReference type="EMBL" id="KAB1443042.1"/>
    </source>
</evidence>
<keyword evidence="4" id="KW-1003">Cell membrane</keyword>
<dbReference type="PANTHER" id="PTHR34979:SF1">
    <property type="entry name" value="INNER MEMBRANE PROTEIN YGAZ"/>
    <property type="match status" value="1"/>
</dbReference>
<evidence type="ECO:0000256" key="5">
    <source>
        <dbReference type="ARBA" id="ARBA00022692"/>
    </source>
</evidence>
<feature type="transmembrane region" description="Helical" evidence="8">
    <location>
        <begin position="74"/>
        <end position="97"/>
    </location>
</feature>
<evidence type="ECO:0000256" key="8">
    <source>
        <dbReference type="SAM" id="Phobius"/>
    </source>
</evidence>
<sequence>MEQVMENGTSTWSEAFRRVAPLAMGYLPVGVAFGVLAQKAGLSDLNVVLMSLLVYAGSAQLIAVGMFAAGMPPLTIVVTTFVVNLRHLLMSAALAPYAKSWRLREMAAFSFELTDETFAVHSTRFNDGDVRKPLSFRINMLAHCVWTLASWGGALAGSTIPDVKPLGMDFALPAMFIALLAMQAKNGLHWLVAGFSGLVAVVLMQAGLDQWSVIAATVLGATLGTGVETWTRR</sequence>
<accession>A0A6N6N4F7</accession>
<evidence type="ECO:0000256" key="4">
    <source>
        <dbReference type="ARBA" id="ARBA00022475"/>
    </source>
</evidence>
<feature type="transmembrane region" description="Helical" evidence="8">
    <location>
        <begin position="20"/>
        <end position="37"/>
    </location>
</feature>
<name>A0A6N6N4F7_9BACT</name>
<keyword evidence="5 8" id="KW-0812">Transmembrane</keyword>
<evidence type="ECO:0000256" key="7">
    <source>
        <dbReference type="ARBA" id="ARBA00023136"/>
    </source>
</evidence>
<dbReference type="Pfam" id="PF03591">
    <property type="entry name" value="AzlC"/>
    <property type="match status" value="1"/>
</dbReference>
<comment type="caution">
    <text evidence="9">The sequence shown here is derived from an EMBL/GenBank/DDBJ whole genome shotgun (WGS) entry which is preliminary data.</text>
</comment>
<dbReference type="AlphaFoldDB" id="A0A6N6N4F7"/>
<dbReference type="EMBL" id="WAIE01000001">
    <property type="protein sequence ID" value="KAB1443042.1"/>
    <property type="molecule type" value="Genomic_DNA"/>
</dbReference>
<evidence type="ECO:0000256" key="6">
    <source>
        <dbReference type="ARBA" id="ARBA00022989"/>
    </source>
</evidence>
<dbReference type="OrthoDB" id="9803444at2"/>